<dbReference type="InterPro" id="IPR024791">
    <property type="entry name" value="Cyt_c/ubiquinol_Oxase_su3"/>
</dbReference>
<dbReference type="EMBL" id="JOJP01000001">
    <property type="protein sequence ID" value="KEI69673.1"/>
    <property type="molecule type" value="Genomic_DNA"/>
</dbReference>
<dbReference type="SUPFAM" id="SSF81452">
    <property type="entry name" value="Cytochrome c oxidase subunit III-like"/>
    <property type="match status" value="1"/>
</dbReference>
<dbReference type="PANTHER" id="PTHR11403">
    <property type="entry name" value="CYTOCHROME C OXIDASE SUBUNIT III"/>
    <property type="match status" value="1"/>
</dbReference>
<reference evidence="13 14" key="1">
    <citation type="submission" date="2014-06" db="EMBL/GenBank/DDBJ databases">
        <title>Whole Genome Sequences of Three Symbiotic Endozoicomonas Bacteria.</title>
        <authorList>
            <person name="Neave M.J."/>
            <person name="Apprill A."/>
            <person name="Voolstra C.R."/>
        </authorList>
    </citation>
    <scope>NUCLEOTIDE SEQUENCE [LARGE SCALE GENOMIC DNA]</scope>
    <source>
        <strain evidence="13 14">DSM 22380</strain>
    </source>
</reference>
<feature type="transmembrane region" description="Helical" evidence="11">
    <location>
        <begin position="160"/>
        <end position="180"/>
    </location>
</feature>
<dbReference type="GO" id="GO:0005886">
    <property type="term" value="C:plasma membrane"/>
    <property type="evidence" value="ECO:0007669"/>
    <property type="project" value="UniProtKB-SubCell"/>
</dbReference>
<feature type="domain" description="Heme-copper oxidase subunit III family profile" evidence="12">
    <location>
        <begin position="3"/>
        <end position="296"/>
    </location>
</feature>
<comment type="caution">
    <text evidence="13">The sequence shown here is derived from an EMBL/GenBank/DDBJ whole genome shotgun (WGS) entry which is preliminary data.</text>
</comment>
<evidence type="ECO:0000256" key="5">
    <source>
        <dbReference type="ARBA" id="ARBA00022967"/>
    </source>
</evidence>
<dbReference type="Pfam" id="PF00510">
    <property type="entry name" value="COX3"/>
    <property type="match status" value="2"/>
</dbReference>
<evidence type="ECO:0000256" key="9">
    <source>
        <dbReference type="ARBA" id="ARBA00031625"/>
    </source>
</evidence>
<keyword evidence="7 11" id="KW-0472">Membrane</keyword>
<feature type="transmembrane region" description="Helical" evidence="11">
    <location>
        <begin position="15"/>
        <end position="34"/>
    </location>
</feature>
<gene>
    <name evidence="13" type="ORF">GV64_01970</name>
</gene>
<proteinExistence type="inferred from homology"/>
<feature type="transmembrane region" description="Helical" evidence="11">
    <location>
        <begin position="90"/>
        <end position="110"/>
    </location>
</feature>
<evidence type="ECO:0000256" key="1">
    <source>
        <dbReference type="ARBA" id="ARBA00004141"/>
    </source>
</evidence>
<organism evidence="13 14">
    <name type="scientific">Endozoicomonas elysicola</name>
    <dbReference type="NCBI Taxonomy" id="305900"/>
    <lineage>
        <taxon>Bacteria</taxon>
        <taxon>Pseudomonadati</taxon>
        <taxon>Pseudomonadota</taxon>
        <taxon>Gammaproteobacteria</taxon>
        <taxon>Oceanospirillales</taxon>
        <taxon>Endozoicomonadaceae</taxon>
        <taxon>Endozoicomonas</taxon>
    </lineage>
</organism>
<keyword evidence="14" id="KW-1185">Reference proteome</keyword>
<accession>A0A081K697</accession>
<dbReference type="CDD" id="cd01665">
    <property type="entry name" value="Cyt_c_Oxidase_III"/>
    <property type="match status" value="1"/>
</dbReference>
<evidence type="ECO:0000256" key="6">
    <source>
        <dbReference type="ARBA" id="ARBA00022989"/>
    </source>
</evidence>
<dbReference type="InterPro" id="IPR000298">
    <property type="entry name" value="Cyt_c_oxidase-like_su3"/>
</dbReference>
<dbReference type="PROSITE" id="PS50253">
    <property type="entry name" value="COX3"/>
    <property type="match status" value="1"/>
</dbReference>
<feature type="transmembrane region" description="Helical" evidence="11">
    <location>
        <begin position="277"/>
        <end position="295"/>
    </location>
</feature>
<feature type="transmembrane region" description="Helical" evidence="11">
    <location>
        <begin position="46"/>
        <end position="69"/>
    </location>
</feature>
<dbReference type="GO" id="GO:0004129">
    <property type="term" value="F:cytochrome-c oxidase activity"/>
    <property type="evidence" value="ECO:0007669"/>
    <property type="project" value="UniProtKB-EC"/>
</dbReference>
<evidence type="ECO:0000313" key="14">
    <source>
        <dbReference type="Proteomes" id="UP000027997"/>
    </source>
</evidence>
<dbReference type="EC" id="7.1.1.9" evidence="3"/>
<feature type="transmembrane region" description="Helical" evidence="11">
    <location>
        <begin position="229"/>
        <end position="257"/>
    </location>
</feature>
<evidence type="ECO:0000256" key="8">
    <source>
        <dbReference type="ARBA" id="ARBA00031400"/>
    </source>
</evidence>
<name>A0A081K697_9GAMM</name>
<dbReference type="InterPro" id="IPR033945">
    <property type="entry name" value="Cyt_c_oxase_su3_dom"/>
</dbReference>
<evidence type="ECO:0000256" key="2">
    <source>
        <dbReference type="ARBA" id="ARBA00010581"/>
    </source>
</evidence>
<sequence length="296" mass="33434">MATEGTYYVPAQSKWPIIASIGLFLTLLGAGMMMNDMTAGVKDSSAHYVFYAGGLIMAWMLFGWFGNVIQESRAGLYSAQMDRTFRWGMFWFIFSEVMFFAALFGTLFYVRVLAVPWLAGEGEGAMTHEMLWPNFIADWPLMVNPDNDLFVGAADVVDPFHLPLLNTLLLVASSITLTLAHHALRVNDRYKIKLWLIITLILGTAFLFFQVEEYIEAYNELGLTLSAGIYGSTFFLLTGFHGAHVTLGAIMLAVMLVRVYQGHFEADNHFAFEAASWYWHFVDVVWVGLFIFVYLV</sequence>
<evidence type="ECO:0000256" key="7">
    <source>
        <dbReference type="ARBA" id="ARBA00023136"/>
    </source>
</evidence>
<dbReference type="InterPro" id="IPR035973">
    <property type="entry name" value="Cyt_c_oxidase_su3-like_sf"/>
</dbReference>
<comment type="subcellular location">
    <subcellularLocation>
        <location evidence="10">Cell membrane</location>
        <topology evidence="10">Multi-pass membrane protein</topology>
    </subcellularLocation>
    <subcellularLocation>
        <location evidence="1">Membrane</location>
        <topology evidence="1">Multi-pass membrane protein</topology>
    </subcellularLocation>
</comment>
<dbReference type="eggNOG" id="COG1845">
    <property type="taxonomic scope" value="Bacteria"/>
</dbReference>
<dbReference type="GO" id="GO:0019646">
    <property type="term" value="P:aerobic electron transport chain"/>
    <property type="evidence" value="ECO:0007669"/>
    <property type="project" value="InterPro"/>
</dbReference>
<dbReference type="AlphaFoldDB" id="A0A081K697"/>
<protein>
    <recommendedName>
        <fullName evidence="3">cytochrome-c oxidase</fullName>
        <ecNumber evidence="3">7.1.1.9</ecNumber>
    </recommendedName>
    <alternativeName>
        <fullName evidence="8">Cytochrome aa3 subunit 3</fullName>
    </alternativeName>
    <alternativeName>
        <fullName evidence="9">Cytochrome c oxidase polypeptide III</fullName>
    </alternativeName>
</protein>
<evidence type="ECO:0000256" key="11">
    <source>
        <dbReference type="SAM" id="Phobius"/>
    </source>
</evidence>
<evidence type="ECO:0000313" key="13">
    <source>
        <dbReference type="EMBL" id="KEI69673.1"/>
    </source>
</evidence>
<dbReference type="STRING" id="305900.GV64_01970"/>
<dbReference type="Proteomes" id="UP000027997">
    <property type="component" value="Unassembled WGS sequence"/>
</dbReference>
<comment type="similarity">
    <text evidence="2 10">Belongs to the cytochrome c oxidase subunit 3 family.</text>
</comment>
<feature type="transmembrane region" description="Helical" evidence="11">
    <location>
        <begin position="192"/>
        <end position="209"/>
    </location>
</feature>
<dbReference type="FunFam" id="1.20.120.80:FF:000003">
    <property type="entry name" value="Cytochrome c oxidase subunit 3"/>
    <property type="match status" value="1"/>
</dbReference>
<dbReference type="InterPro" id="IPR013833">
    <property type="entry name" value="Cyt_c_oxidase_su3_a-hlx"/>
</dbReference>
<dbReference type="Gene3D" id="1.20.120.80">
    <property type="entry name" value="Cytochrome c oxidase, subunit III, four-helix bundle"/>
    <property type="match status" value="1"/>
</dbReference>
<keyword evidence="4 10" id="KW-0812">Transmembrane</keyword>
<dbReference type="PANTHER" id="PTHR11403:SF7">
    <property type="entry name" value="CYTOCHROME C OXIDASE SUBUNIT 3"/>
    <property type="match status" value="1"/>
</dbReference>
<evidence type="ECO:0000256" key="4">
    <source>
        <dbReference type="ARBA" id="ARBA00022692"/>
    </source>
</evidence>
<keyword evidence="6 11" id="KW-1133">Transmembrane helix</keyword>
<dbReference type="RefSeq" id="WP_020582194.1">
    <property type="nucleotide sequence ID" value="NZ_JOJP01000001.1"/>
</dbReference>
<dbReference type="Gene3D" id="1.10.287.70">
    <property type="match status" value="1"/>
</dbReference>
<evidence type="ECO:0000256" key="10">
    <source>
        <dbReference type="RuleBase" id="RU003376"/>
    </source>
</evidence>
<evidence type="ECO:0000259" key="12">
    <source>
        <dbReference type="PROSITE" id="PS50253"/>
    </source>
</evidence>
<evidence type="ECO:0000256" key="3">
    <source>
        <dbReference type="ARBA" id="ARBA00012949"/>
    </source>
</evidence>
<keyword evidence="5" id="KW-1278">Translocase</keyword>